<dbReference type="InterPro" id="IPR036770">
    <property type="entry name" value="Ankyrin_rpt-contain_sf"/>
</dbReference>
<sequence length="555" mass="63830">METGNGAMLGIVPEQLTEDNYEYWKVCLKSYLVSQGLWDVVSGRKPKPEKRSPDYESWRRQNAQALHAIQLSCGSDLYFQFRKTHIAKEAWDRLAEKRRRPVLHLPLSDHEEDPVHMEHHGSPDHLDYNILFKAVENGDWKGVKTFLKDDPTAVSARISSKGDTALHVAILTGQIKIAEELVKLTPAEDLELTDEFGCTTLSLAAISGVTRLAKALVQKNHNLLRIANEHDDGLLPVTVASLYGRKRMVRYLYSVTPQEEISPERGEPGATLLNCLITAEIYDVAADLLHRYPQLAFTKDHYENYTLRVLAHKPSAFPSGCKLVFWKKWIYSCINVHLPWDADEHECESPHAMDHRVPSLLHRMGWILLRCFVPDIKHLYDRKLVHHEVHELLGCIFKEIPKLSRSKLEQMGIDDAIYDAIKHGIIEFVVEILKYNPDIIWRKDNKGRTIFSHAIVLRQEKIFSLIHGFGTKKCIMARRHDIFRNNFLHLAAKLSPPNQLERVNGAALQMQRELQWFKEVESMVFYLNPSAIFQKKTFGVNLDNNLLIHNGKRDV</sequence>
<dbReference type="InterPro" id="IPR025314">
    <property type="entry name" value="DUF4219"/>
</dbReference>
<dbReference type="PROSITE" id="PS50088">
    <property type="entry name" value="ANK_REPEAT"/>
    <property type="match status" value="1"/>
</dbReference>
<dbReference type="PANTHER" id="PTHR24177:SF335">
    <property type="entry name" value="PGG DOMAIN-CONTAINING PROTEIN"/>
    <property type="match status" value="1"/>
</dbReference>
<dbReference type="AlphaFoldDB" id="A0A5J5AMP1"/>
<dbReference type="Pfam" id="PF00023">
    <property type="entry name" value="Ank"/>
    <property type="match status" value="1"/>
</dbReference>
<evidence type="ECO:0000313" key="3">
    <source>
        <dbReference type="EMBL" id="KAA8531042.1"/>
    </source>
</evidence>
<dbReference type="OrthoDB" id="1880601at2759"/>
<dbReference type="GO" id="GO:0016020">
    <property type="term" value="C:membrane"/>
    <property type="evidence" value="ECO:0007669"/>
    <property type="project" value="TreeGrafter"/>
</dbReference>
<keyword evidence="4" id="KW-1185">Reference proteome</keyword>
<keyword evidence="1" id="KW-0040">ANK repeat</keyword>
<dbReference type="PANTHER" id="PTHR24177">
    <property type="entry name" value="CASKIN"/>
    <property type="match status" value="1"/>
</dbReference>
<evidence type="ECO:0000313" key="4">
    <source>
        <dbReference type="Proteomes" id="UP000325577"/>
    </source>
</evidence>
<dbReference type="Proteomes" id="UP000325577">
    <property type="component" value="Linkage Group LG2"/>
</dbReference>
<dbReference type="SMART" id="SM00248">
    <property type="entry name" value="ANK"/>
    <property type="match status" value="5"/>
</dbReference>
<dbReference type="Gene3D" id="1.25.40.20">
    <property type="entry name" value="Ankyrin repeat-containing domain"/>
    <property type="match status" value="1"/>
</dbReference>
<evidence type="ECO:0000259" key="2">
    <source>
        <dbReference type="Pfam" id="PF13961"/>
    </source>
</evidence>
<protein>
    <recommendedName>
        <fullName evidence="2">DUF4219 domain-containing protein</fullName>
    </recommendedName>
</protein>
<proteinExistence type="predicted"/>
<dbReference type="EMBL" id="CM018043">
    <property type="protein sequence ID" value="KAA8531042.1"/>
    <property type="molecule type" value="Genomic_DNA"/>
</dbReference>
<gene>
    <name evidence="3" type="ORF">F0562_005751</name>
</gene>
<evidence type="ECO:0000256" key="1">
    <source>
        <dbReference type="PROSITE-ProRule" id="PRU00023"/>
    </source>
</evidence>
<accession>A0A5J5AMP1</accession>
<feature type="domain" description="DUF4219" evidence="2">
    <location>
        <begin position="16"/>
        <end position="42"/>
    </location>
</feature>
<reference evidence="3 4" key="1">
    <citation type="submission" date="2019-09" db="EMBL/GenBank/DDBJ databases">
        <title>A chromosome-level genome assembly of the Chinese tupelo Nyssa sinensis.</title>
        <authorList>
            <person name="Yang X."/>
            <person name="Kang M."/>
            <person name="Yang Y."/>
            <person name="Xiong H."/>
            <person name="Wang M."/>
            <person name="Zhang Z."/>
            <person name="Wang Z."/>
            <person name="Wu H."/>
            <person name="Ma T."/>
            <person name="Liu J."/>
            <person name="Xi Z."/>
        </authorList>
    </citation>
    <scope>NUCLEOTIDE SEQUENCE [LARGE SCALE GENOMIC DNA]</scope>
    <source>
        <strain evidence="3">J267</strain>
        <tissue evidence="3">Leaf</tissue>
    </source>
</reference>
<name>A0A5J5AMP1_9ASTE</name>
<dbReference type="Pfam" id="PF13961">
    <property type="entry name" value="DUF4219"/>
    <property type="match status" value="1"/>
</dbReference>
<dbReference type="SUPFAM" id="SSF48403">
    <property type="entry name" value="Ankyrin repeat"/>
    <property type="match status" value="1"/>
</dbReference>
<organism evidence="3 4">
    <name type="scientific">Nyssa sinensis</name>
    <dbReference type="NCBI Taxonomy" id="561372"/>
    <lineage>
        <taxon>Eukaryota</taxon>
        <taxon>Viridiplantae</taxon>
        <taxon>Streptophyta</taxon>
        <taxon>Embryophyta</taxon>
        <taxon>Tracheophyta</taxon>
        <taxon>Spermatophyta</taxon>
        <taxon>Magnoliopsida</taxon>
        <taxon>eudicotyledons</taxon>
        <taxon>Gunneridae</taxon>
        <taxon>Pentapetalae</taxon>
        <taxon>asterids</taxon>
        <taxon>Cornales</taxon>
        <taxon>Nyssaceae</taxon>
        <taxon>Nyssa</taxon>
    </lineage>
</organism>
<dbReference type="InterPro" id="IPR002110">
    <property type="entry name" value="Ankyrin_rpt"/>
</dbReference>
<dbReference type="PROSITE" id="PS50297">
    <property type="entry name" value="ANK_REP_REGION"/>
    <property type="match status" value="1"/>
</dbReference>
<feature type="repeat" description="ANK" evidence="1">
    <location>
        <begin position="161"/>
        <end position="183"/>
    </location>
</feature>